<feature type="chain" id="PRO_5012623688" description="DUF2057 domain-containing protein" evidence="1">
    <location>
        <begin position="18"/>
        <end position="267"/>
    </location>
</feature>
<reference evidence="2 3" key="1">
    <citation type="submission" date="2017-08" db="EMBL/GenBank/DDBJ databases">
        <title>The Vibrio qinghaiensis sp.-Q67 is a luminous bacteria isolated firstly from Qinghai lake, Qinghai province, China, which has been proved to be very sensitive to detect environmental and food pollutants. Therefore, complete genome analysis of V. qinghaiensis sp.-Q67 highlights the potential application of this strain on detection of hazards in the contaminated environments.</title>
        <authorList>
            <person name="Gong L."/>
        </authorList>
    </citation>
    <scope>NUCLEOTIDE SEQUENCE [LARGE SCALE GENOMIC DNA]</scope>
    <source>
        <strain evidence="2 3">Q67</strain>
    </source>
</reference>
<sequence length="267" mass="30361">MMNLFKTTILFSTITMAVGCSNLDSSSVFNDVAKNVKERHNYVQVVAKDITPGAKAMLGPDIVKSELSYVGNFPKSEGVNIEYSYVDMNVTYFKNYDQFDTVTYSSQKFQVETYRPLAETCTEHCTTTQWFKFPLSQEYIHQLSSDSVVFTLTSSTGKSQVEFSVPKAYFLAVIDEANFTLGSSTIPSSITHSVQEQATKPIEMVQYWFAEADVNDRKIFENWAFSNRDNISQPLTAENKPLDMLGYWYEKANKAEKSQILSWLLNQ</sequence>
<dbReference type="RefSeq" id="WP_094499819.1">
    <property type="nucleotide sequence ID" value="NZ_CAWNHI010000001.1"/>
</dbReference>
<keyword evidence="1" id="KW-0732">Signal</keyword>
<protein>
    <recommendedName>
        <fullName evidence="4">DUF2057 domain-containing protein</fullName>
    </recommendedName>
</protein>
<accession>A0A223MW57</accession>
<keyword evidence="3" id="KW-1185">Reference proteome</keyword>
<dbReference type="PROSITE" id="PS51257">
    <property type="entry name" value="PROKAR_LIPOPROTEIN"/>
    <property type="match status" value="1"/>
</dbReference>
<proteinExistence type="predicted"/>
<gene>
    <name evidence="2" type="ORF">CCZ37_04115</name>
</gene>
<evidence type="ECO:0000256" key="1">
    <source>
        <dbReference type="SAM" id="SignalP"/>
    </source>
</evidence>
<dbReference type="Proteomes" id="UP000215148">
    <property type="component" value="Chromosome 1"/>
</dbReference>
<dbReference type="AlphaFoldDB" id="A0A223MW57"/>
<organism evidence="2 3">
    <name type="scientific">Vibrio qinghaiensis</name>
    <dbReference type="NCBI Taxonomy" id="2025808"/>
    <lineage>
        <taxon>Bacteria</taxon>
        <taxon>Pseudomonadati</taxon>
        <taxon>Pseudomonadota</taxon>
        <taxon>Gammaproteobacteria</taxon>
        <taxon>Vibrionales</taxon>
        <taxon>Vibrionaceae</taxon>
        <taxon>Vibrio</taxon>
    </lineage>
</organism>
<evidence type="ECO:0008006" key="4">
    <source>
        <dbReference type="Google" id="ProtNLM"/>
    </source>
</evidence>
<evidence type="ECO:0000313" key="3">
    <source>
        <dbReference type="Proteomes" id="UP000215148"/>
    </source>
</evidence>
<feature type="signal peptide" evidence="1">
    <location>
        <begin position="1"/>
        <end position="17"/>
    </location>
</feature>
<dbReference type="EMBL" id="CP022741">
    <property type="protein sequence ID" value="ASU21825.1"/>
    <property type="molecule type" value="Genomic_DNA"/>
</dbReference>
<evidence type="ECO:0000313" key="2">
    <source>
        <dbReference type="EMBL" id="ASU21825.1"/>
    </source>
</evidence>
<name>A0A223MW57_9VIBR</name>
<dbReference type="KEGG" id="vqi:CCZ37_04115"/>